<dbReference type="AlphaFoldDB" id="A0A2N5UIW8"/>
<evidence type="ECO:0000313" key="3">
    <source>
        <dbReference type="Proteomes" id="UP000235392"/>
    </source>
</evidence>
<feature type="compositionally biased region" description="Polar residues" evidence="1">
    <location>
        <begin position="1"/>
        <end position="19"/>
    </location>
</feature>
<feature type="region of interest" description="Disordered" evidence="1">
    <location>
        <begin position="1"/>
        <end position="37"/>
    </location>
</feature>
<protein>
    <submittedName>
        <fullName evidence="2">Uncharacterized protein</fullName>
    </submittedName>
</protein>
<proteinExistence type="predicted"/>
<dbReference type="Proteomes" id="UP000235392">
    <property type="component" value="Unassembled WGS sequence"/>
</dbReference>
<sequence>MLPTRSPSGTTQEVSQNECNIRAPELESDDPRLPDLQSPEHAEHVRMALIHQPC</sequence>
<organism evidence="2 3">
    <name type="scientific">Puccinia coronata f. sp. avenae</name>
    <dbReference type="NCBI Taxonomy" id="200324"/>
    <lineage>
        <taxon>Eukaryota</taxon>
        <taxon>Fungi</taxon>
        <taxon>Dikarya</taxon>
        <taxon>Basidiomycota</taxon>
        <taxon>Pucciniomycotina</taxon>
        <taxon>Pucciniomycetes</taxon>
        <taxon>Pucciniales</taxon>
        <taxon>Pucciniaceae</taxon>
        <taxon>Puccinia</taxon>
    </lineage>
</organism>
<evidence type="ECO:0000313" key="2">
    <source>
        <dbReference type="EMBL" id="PLW37691.1"/>
    </source>
</evidence>
<dbReference type="EMBL" id="PGCI01000139">
    <property type="protein sequence ID" value="PLW37691.1"/>
    <property type="molecule type" value="Genomic_DNA"/>
</dbReference>
<comment type="caution">
    <text evidence="2">The sequence shown here is derived from an EMBL/GenBank/DDBJ whole genome shotgun (WGS) entry which is preliminary data.</text>
</comment>
<gene>
    <name evidence="2" type="ORF">PCASD_12199</name>
</gene>
<name>A0A2N5UIW8_9BASI</name>
<evidence type="ECO:0000256" key="1">
    <source>
        <dbReference type="SAM" id="MobiDB-lite"/>
    </source>
</evidence>
<accession>A0A2N5UIW8</accession>
<reference evidence="2 3" key="1">
    <citation type="submission" date="2017-11" db="EMBL/GenBank/DDBJ databases">
        <title>De novo assembly and phasing of dikaryotic genomes from two isolates of Puccinia coronata f. sp. avenae, the causal agent of oat crown rust.</title>
        <authorList>
            <person name="Miller M.E."/>
            <person name="Zhang Y."/>
            <person name="Omidvar V."/>
            <person name="Sperschneider J."/>
            <person name="Schwessinger B."/>
            <person name="Raley C."/>
            <person name="Palmer J.M."/>
            <person name="Garnica D."/>
            <person name="Upadhyaya N."/>
            <person name="Rathjen J."/>
            <person name="Taylor J.M."/>
            <person name="Park R.F."/>
            <person name="Dodds P.N."/>
            <person name="Hirsch C.D."/>
            <person name="Kianian S.F."/>
            <person name="Figueroa M."/>
        </authorList>
    </citation>
    <scope>NUCLEOTIDE SEQUENCE [LARGE SCALE GENOMIC DNA]</scope>
    <source>
        <strain evidence="2">12SD80</strain>
    </source>
</reference>